<evidence type="ECO:0000256" key="1">
    <source>
        <dbReference type="ARBA" id="ARBA00004651"/>
    </source>
</evidence>
<keyword evidence="4" id="KW-1003">Cell membrane</keyword>
<dbReference type="AlphaFoldDB" id="A0A1U9R0L7"/>
<evidence type="ECO:0000256" key="3">
    <source>
        <dbReference type="ARBA" id="ARBA00022448"/>
    </source>
</evidence>
<feature type="transmembrane region" description="Helical" evidence="8">
    <location>
        <begin position="227"/>
        <end position="248"/>
    </location>
</feature>
<keyword evidence="11" id="KW-1185">Reference proteome</keyword>
<evidence type="ECO:0000256" key="6">
    <source>
        <dbReference type="ARBA" id="ARBA00022989"/>
    </source>
</evidence>
<comment type="similarity">
    <text evidence="2">Belongs to the CitM (TC 2.A.11) transporter family.</text>
</comment>
<dbReference type="InterPro" id="IPR000802">
    <property type="entry name" value="Arsenical_pump_ArsB"/>
</dbReference>
<evidence type="ECO:0000256" key="7">
    <source>
        <dbReference type="ARBA" id="ARBA00023136"/>
    </source>
</evidence>
<dbReference type="CDD" id="cd01116">
    <property type="entry name" value="P_permease"/>
    <property type="match status" value="1"/>
</dbReference>
<feature type="transmembrane region" description="Helical" evidence="8">
    <location>
        <begin position="6"/>
        <end position="24"/>
    </location>
</feature>
<keyword evidence="3" id="KW-0813">Transport</keyword>
<dbReference type="KEGG" id="snw:BBN63_31655"/>
<evidence type="ECO:0000259" key="9">
    <source>
        <dbReference type="Pfam" id="PF03600"/>
    </source>
</evidence>
<keyword evidence="7 8" id="KW-0472">Membrane</keyword>
<dbReference type="EMBL" id="CP018047">
    <property type="protein sequence ID" value="AQU70058.1"/>
    <property type="molecule type" value="Genomic_DNA"/>
</dbReference>
<organism evidence="10 11">
    <name type="scientific">Streptomyces niveus</name>
    <name type="common">Streptomyces spheroides</name>
    <dbReference type="NCBI Taxonomy" id="193462"/>
    <lineage>
        <taxon>Bacteria</taxon>
        <taxon>Bacillati</taxon>
        <taxon>Actinomycetota</taxon>
        <taxon>Actinomycetes</taxon>
        <taxon>Kitasatosporales</taxon>
        <taxon>Streptomycetaceae</taxon>
        <taxon>Streptomyces</taxon>
    </lineage>
</organism>
<evidence type="ECO:0000256" key="4">
    <source>
        <dbReference type="ARBA" id="ARBA00022475"/>
    </source>
</evidence>
<name>A0A1U9R0L7_STRNV</name>
<dbReference type="RefSeq" id="WP_078078735.1">
    <property type="nucleotide sequence ID" value="NZ_CP018047.1"/>
</dbReference>
<dbReference type="OrthoDB" id="9809303at2"/>
<evidence type="ECO:0000313" key="10">
    <source>
        <dbReference type="EMBL" id="AQU70058.1"/>
    </source>
</evidence>
<evidence type="ECO:0000256" key="2">
    <source>
        <dbReference type="ARBA" id="ARBA00009843"/>
    </source>
</evidence>
<dbReference type="InterPro" id="IPR051475">
    <property type="entry name" value="Diverse_Ion_Transporter"/>
</dbReference>
<feature type="transmembrane region" description="Helical" evidence="8">
    <location>
        <begin position="317"/>
        <end position="335"/>
    </location>
</feature>
<feature type="transmembrane region" description="Helical" evidence="8">
    <location>
        <begin position="405"/>
        <end position="426"/>
    </location>
</feature>
<dbReference type="GO" id="GO:0005886">
    <property type="term" value="C:plasma membrane"/>
    <property type="evidence" value="ECO:0007669"/>
    <property type="project" value="UniProtKB-SubCell"/>
</dbReference>
<dbReference type="GO" id="GO:0015105">
    <property type="term" value="F:arsenite transmembrane transporter activity"/>
    <property type="evidence" value="ECO:0007669"/>
    <property type="project" value="InterPro"/>
</dbReference>
<dbReference type="PRINTS" id="PR00758">
    <property type="entry name" value="ARSENICPUMP"/>
</dbReference>
<evidence type="ECO:0000256" key="5">
    <source>
        <dbReference type="ARBA" id="ARBA00022692"/>
    </source>
</evidence>
<sequence>MGITAWLAVGVFAGVYVLIATEWVHRVKAALGGAVIMLALGVTDAEHAFFSEEAGIDWNVIFLLLGMMLMVSVLKRTGVFEYIAIWAAKRARGKPYRLMVLLILATAVLSPWLDNVTTVLLIAPVTILVCNKLGLPVVPYLIAEVMACNISGAATLIGDPPNIIIGSRAGLSFNDFLLHMTPIVVVLMVVFVLMSRVMFRKAFRYDPERVKSVMEMDERAAIKDPRLLKLSGIVLLAVMAGFVLHTTFHIEPSVVAISGGLVLLALSRLDAEKVARDVEWETLAFFTGLFVMVGAMVRIGVIGDLGEMAAEATEGELLGTSMALIFGSVVPSAFIDNIPFVASVSPIVSEIVSSAGGTSEAGMLWWSFALGADLGGNATIIASSANVVVVGIAEREGHHISFWQFSRYGLVVTAVTTVIAAVYVWLRYFALA</sequence>
<feature type="transmembrane region" description="Helical" evidence="8">
    <location>
        <begin position="176"/>
        <end position="199"/>
    </location>
</feature>
<dbReference type="InterPro" id="IPR004680">
    <property type="entry name" value="Cit_transptr-like_dom"/>
</dbReference>
<feature type="transmembrane region" description="Helical" evidence="8">
    <location>
        <begin position="31"/>
        <end position="50"/>
    </location>
</feature>
<comment type="subcellular location">
    <subcellularLocation>
        <location evidence="1">Cell membrane</location>
        <topology evidence="1">Multi-pass membrane protein</topology>
    </subcellularLocation>
</comment>
<reference evidence="10 11" key="1">
    <citation type="submission" date="2016-11" db="EMBL/GenBank/DDBJ databases">
        <title>Complete genome sequence of Streptomyces niveus SCSIO 3406.</title>
        <authorList>
            <person name="Zhu Q."/>
            <person name="Cheng W."/>
            <person name="Song Y."/>
            <person name="Li Q."/>
            <person name="Ju J."/>
        </authorList>
    </citation>
    <scope>NUCLEOTIDE SEQUENCE [LARGE SCALE GENOMIC DNA]</scope>
    <source>
        <strain evidence="10 11">SCSIO 3406</strain>
    </source>
</reference>
<proteinExistence type="inferred from homology"/>
<gene>
    <name evidence="10" type="ORF">BBN63_31655</name>
</gene>
<accession>A0A1U9R0L7</accession>
<protein>
    <recommendedName>
        <fullName evidence="9">Citrate transporter-like domain-containing protein</fullName>
    </recommendedName>
</protein>
<evidence type="ECO:0000313" key="11">
    <source>
        <dbReference type="Proteomes" id="UP000189677"/>
    </source>
</evidence>
<feature type="transmembrane region" description="Helical" evidence="8">
    <location>
        <begin position="254"/>
        <end position="271"/>
    </location>
</feature>
<dbReference type="Proteomes" id="UP000189677">
    <property type="component" value="Chromosome"/>
</dbReference>
<feature type="transmembrane region" description="Helical" evidence="8">
    <location>
        <begin position="56"/>
        <end position="74"/>
    </location>
</feature>
<keyword evidence="6 8" id="KW-1133">Transmembrane helix</keyword>
<feature type="domain" description="Citrate transporter-like" evidence="9">
    <location>
        <begin position="16"/>
        <end position="371"/>
    </location>
</feature>
<keyword evidence="5 8" id="KW-0812">Transmembrane</keyword>
<dbReference type="PANTHER" id="PTHR43568">
    <property type="entry name" value="P PROTEIN"/>
    <property type="match status" value="1"/>
</dbReference>
<feature type="transmembrane region" description="Helical" evidence="8">
    <location>
        <begin position="283"/>
        <end position="305"/>
    </location>
</feature>
<feature type="transmembrane region" description="Helical" evidence="8">
    <location>
        <begin position="95"/>
        <end position="113"/>
    </location>
</feature>
<dbReference type="PANTHER" id="PTHR43568:SF1">
    <property type="entry name" value="P PROTEIN"/>
    <property type="match status" value="1"/>
</dbReference>
<evidence type="ECO:0000256" key="8">
    <source>
        <dbReference type="SAM" id="Phobius"/>
    </source>
</evidence>
<dbReference type="Pfam" id="PF03600">
    <property type="entry name" value="CitMHS"/>
    <property type="match status" value="1"/>
</dbReference>